<dbReference type="SUPFAM" id="SSF88946">
    <property type="entry name" value="Sigma2 domain of RNA polymerase sigma factors"/>
    <property type="match status" value="1"/>
</dbReference>
<evidence type="ECO:0000256" key="4">
    <source>
        <dbReference type="ARBA" id="ARBA00023125"/>
    </source>
</evidence>
<evidence type="ECO:0000259" key="8">
    <source>
        <dbReference type="Pfam" id="PF08281"/>
    </source>
</evidence>
<dbReference type="Pfam" id="PF08281">
    <property type="entry name" value="Sigma70_r4_2"/>
    <property type="match status" value="1"/>
</dbReference>
<comment type="similarity">
    <text evidence="1 6">Belongs to the sigma-70 factor family. ECF subfamily.</text>
</comment>
<evidence type="ECO:0000256" key="6">
    <source>
        <dbReference type="RuleBase" id="RU000716"/>
    </source>
</evidence>
<dbReference type="InterPro" id="IPR039425">
    <property type="entry name" value="RNA_pol_sigma-70-like"/>
</dbReference>
<evidence type="ECO:0000256" key="5">
    <source>
        <dbReference type="ARBA" id="ARBA00023163"/>
    </source>
</evidence>
<dbReference type="InterPro" id="IPR036388">
    <property type="entry name" value="WH-like_DNA-bd_sf"/>
</dbReference>
<dbReference type="NCBIfam" id="TIGR02937">
    <property type="entry name" value="sigma70-ECF"/>
    <property type="match status" value="1"/>
</dbReference>
<proteinExistence type="inferred from homology"/>
<dbReference type="InterPro" id="IPR013249">
    <property type="entry name" value="RNA_pol_sigma70_r4_t2"/>
</dbReference>
<gene>
    <name evidence="9" type="ORF">GCM10023322_84020</name>
</gene>
<keyword evidence="10" id="KW-1185">Reference proteome</keyword>
<dbReference type="InterPro" id="IPR014284">
    <property type="entry name" value="RNA_pol_sigma-70_dom"/>
</dbReference>
<evidence type="ECO:0000313" key="10">
    <source>
        <dbReference type="Proteomes" id="UP001501570"/>
    </source>
</evidence>
<evidence type="ECO:0000259" key="7">
    <source>
        <dbReference type="Pfam" id="PF04542"/>
    </source>
</evidence>
<reference evidence="10" key="1">
    <citation type="journal article" date="2019" name="Int. J. Syst. Evol. Microbiol.">
        <title>The Global Catalogue of Microorganisms (GCM) 10K type strain sequencing project: providing services to taxonomists for standard genome sequencing and annotation.</title>
        <authorList>
            <consortium name="The Broad Institute Genomics Platform"/>
            <consortium name="The Broad Institute Genome Sequencing Center for Infectious Disease"/>
            <person name="Wu L."/>
            <person name="Ma J."/>
        </authorList>
    </citation>
    <scope>NUCLEOTIDE SEQUENCE [LARGE SCALE GENOMIC DNA]</scope>
    <source>
        <strain evidence="10">JCM 18304</strain>
    </source>
</reference>
<dbReference type="InterPro" id="IPR013325">
    <property type="entry name" value="RNA_pol_sigma_r2"/>
</dbReference>
<evidence type="ECO:0000313" key="9">
    <source>
        <dbReference type="EMBL" id="GAA5202302.1"/>
    </source>
</evidence>
<dbReference type="Gene3D" id="1.10.1740.10">
    <property type="match status" value="1"/>
</dbReference>
<dbReference type="Pfam" id="PF04542">
    <property type="entry name" value="Sigma70_r2"/>
    <property type="match status" value="1"/>
</dbReference>
<keyword evidence="2 6" id="KW-0805">Transcription regulation</keyword>
<keyword evidence="4 6" id="KW-0238">DNA-binding</keyword>
<keyword evidence="5 6" id="KW-0804">Transcription</keyword>
<evidence type="ECO:0000256" key="3">
    <source>
        <dbReference type="ARBA" id="ARBA00023082"/>
    </source>
</evidence>
<dbReference type="EMBL" id="BAABJQ010000062">
    <property type="protein sequence ID" value="GAA5202302.1"/>
    <property type="molecule type" value="Genomic_DNA"/>
</dbReference>
<accession>A0ABP9STV4</accession>
<dbReference type="InterPro" id="IPR007627">
    <property type="entry name" value="RNA_pol_sigma70_r2"/>
</dbReference>
<dbReference type="InterPro" id="IPR000838">
    <property type="entry name" value="RNA_pol_sigma70_ECF_CS"/>
</dbReference>
<dbReference type="RefSeq" id="WP_345639368.1">
    <property type="nucleotide sequence ID" value="NZ_BAABJQ010000062.1"/>
</dbReference>
<dbReference type="Gene3D" id="1.10.10.10">
    <property type="entry name" value="Winged helix-like DNA-binding domain superfamily/Winged helix DNA-binding domain"/>
    <property type="match status" value="1"/>
</dbReference>
<sequence>MRVDEREGMREVYAASASRLMAQVYAMTGDFLEAQDVVQEAFARALAAPGWLRRVDNPEAWLRTVALNLARSRHRRRLVFDRLARTGLLHPAGAHEPSLSPDHVALVRALQRLPVAIRKALVLHHIADLPVKEVAEIEGCSVDAIKTRLARGRRALAVALDDELPPDPPERVVLASNKGIICA</sequence>
<feature type="domain" description="RNA polymerase sigma-70 region 2" evidence="7">
    <location>
        <begin position="14"/>
        <end position="77"/>
    </location>
</feature>
<protein>
    <recommendedName>
        <fullName evidence="6">RNA polymerase sigma factor</fullName>
    </recommendedName>
</protein>
<dbReference type="PANTHER" id="PTHR43133:SF50">
    <property type="entry name" value="ECF RNA POLYMERASE SIGMA FACTOR SIGM"/>
    <property type="match status" value="1"/>
</dbReference>
<name>A0ABP9STV4_9ACTN</name>
<comment type="caution">
    <text evidence="9">The sequence shown here is derived from an EMBL/GenBank/DDBJ whole genome shotgun (WGS) entry which is preliminary data.</text>
</comment>
<evidence type="ECO:0000256" key="2">
    <source>
        <dbReference type="ARBA" id="ARBA00023015"/>
    </source>
</evidence>
<evidence type="ECO:0000256" key="1">
    <source>
        <dbReference type="ARBA" id="ARBA00010641"/>
    </source>
</evidence>
<feature type="domain" description="RNA polymerase sigma factor 70 region 4 type 2" evidence="8">
    <location>
        <begin position="104"/>
        <end position="156"/>
    </location>
</feature>
<keyword evidence="3 6" id="KW-0731">Sigma factor</keyword>
<dbReference type="Proteomes" id="UP001501570">
    <property type="component" value="Unassembled WGS sequence"/>
</dbReference>
<organism evidence="9 10">
    <name type="scientific">Rugosimonospora acidiphila</name>
    <dbReference type="NCBI Taxonomy" id="556531"/>
    <lineage>
        <taxon>Bacteria</taxon>
        <taxon>Bacillati</taxon>
        <taxon>Actinomycetota</taxon>
        <taxon>Actinomycetes</taxon>
        <taxon>Micromonosporales</taxon>
        <taxon>Micromonosporaceae</taxon>
        <taxon>Rugosimonospora</taxon>
    </lineage>
</organism>
<dbReference type="SUPFAM" id="SSF88659">
    <property type="entry name" value="Sigma3 and sigma4 domains of RNA polymerase sigma factors"/>
    <property type="match status" value="1"/>
</dbReference>
<dbReference type="PANTHER" id="PTHR43133">
    <property type="entry name" value="RNA POLYMERASE ECF-TYPE SIGMA FACTO"/>
    <property type="match status" value="1"/>
</dbReference>
<dbReference type="InterPro" id="IPR013324">
    <property type="entry name" value="RNA_pol_sigma_r3/r4-like"/>
</dbReference>
<dbReference type="PROSITE" id="PS01063">
    <property type="entry name" value="SIGMA70_ECF"/>
    <property type="match status" value="1"/>
</dbReference>
<dbReference type="CDD" id="cd06171">
    <property type="entry name" value="Sigma70_r4"/>
    <property type="match status" value="1"/>
</dbReference>